<sequence length="387" mass="41169">MKAAGLGLAGLPFAFSALAQRDKKPKDKFYAVYVGTYAKVGDLGIFQYRLNGTTGQLTKVSGYKGGANPSFLTLAPDQQYLYAVNEVAEFNGSNTGAVSAFSVDKKTGRLTLLNQQATGGGAPCYISLDKSNKFALVANYVGGNVAIFPLQPNGNLGNLRTKQQHEGSGPNTKRQEKPHAHCIVPAPDNKFVFAVDLGIDKVKSYRLDTKRGGLIANPGGDFNAKAGAGPRHLTFHPNGKFAFLIHELDNTVSILAYNSTNGSFTQTQSISTLPAGVTQESFCADVHVSPNGKFLYGSNRGHDSLVVFAINADSGNLTLVEHVSTQGKWPRNFGFDPSGNILLVANQNTNNIFTYLADPNTGKLKPTGHSVEVPSPVCVQVVPAFAS</sequence>
<proteinExistence type="inferred from homology"/>
<dbReference type="Gene3D" id="2.130.10.10">
    <property type="entry name" value="YVTN repeat-like/Quinoprotein amine dehydrogenase"/>
    <property type="match status" value="1"/>
</dbReference>
<comment type="similarity">
    <text evidence="1">Belongs to the cycloisomerase 2 family.</text>
</comment>
<dbReference type="SUPFAM" id="SSF51004">
    <property type="entry name" value="C-terminal (heme d1) domain of cytochrome cd1-nitrite reductase"/>
    <property type="match status" value="1"/>
</dbReference>
<dbReference type="GO" id="GO:0017057">
    <property type="term" value="F:6-phosphogluconolactonase activity"/>
    <property type="evidence" value="ECO:0007669"/>
    <property type="project" value="TreeGrafter"/>
</dbReference>
<dbReference type="GO" id="GO:0005829">
    <property type="term" value="C:cytosol"/>
    <property type="evidence" value="ECO:0007669"/>
    <property type="project" value="TreeGrafter"/>
</dbReference>
<dbReference type="InterPro" id="IPR019405">
    <property type="entry name" value="Lactonase_7-beta_prop"/>
</dbReference>
<organism evidence="3 4">
    <name type="scientific">Adhaeribacter aerolatus</name>
    <dbReference type="NCBI Taxonomy" id="670289"/>
    <lineage>
        <taxon>Bacteria</taxon>
        <taxon>Pseudomonadati</taxon>
        <taxon>Bacteroidota</taxon>
        <taxon>Cytophagia</taxon>
        <taxon>Cytophagales</taxon>
        <taxon>Hymenobacteraceae</taxon>
        <taxon>Adhaeribacter</taxon>
    </lineage>
</organism>
<protein>
    <submittedName>
        <fullName evidence="3">6-phosphogluconolactonase</fullName>
    </submittedName>
</protein>
<dbReference type="InterPro" id="IPR050282">
    <property type="entry name" value="Cycloisomerase_2"/>
</dbReference>
<evidence type="ECO:0000256" key="1">
    <source>
        <dbReference type="ARBA" id="ARBA00005564"/>
    </source>
</evidence>
<dbReference type="EMBL" id="BJYS01000045">
    <property type="protein sequence ID" value="GEO06820.1"/>
    <property type="molecule type" value="Genomic_DNA"/>
</dbReference>
<gene>
    <name evidence="3" type="ORF">AAE02nite_44840</name>
</gene>
<accession>A0A512B4E1</accession>
<dbReference type="InterPro" id="IPR011048">
    <property type="entry name" value="Haem_d1_sf"/>
</dbReference>
<keyword evidence="2" id="KW-0313">Glucose metabolism</keyword>
<dbReference type="PANTHER" id="PTHR30344">
    <property type="entry name" value="6-PHOSPHOGLUCONOLACTONASE-RELATED"/>
    <property type="match status" value="1"/>
</dbReference>
<dbReference type="InterPro" id="IPR015943">
    <property type="entry name" value="WD40/YVTN_repeat-like_dom_sf"/>
</dbReference>
<dbReference type="Pfam" id="PF10282">
    <property type="entry name" value="Lactonase"/>
    <property type="match status" value="1"/>
</dbReference>
<keyword evidence="4" id="KW-1185">Reference proteome</keyword>
<evidence type="ECO:0000313" key="4">
    <source>
        <dbReference type="Proteomes" id="UP000321532"/>
    </source>
</evidence>
<dbReference type="Proteomes" id="UP000321532">
    <property type="component" value="Unassembled WGS sequence"/>
</dbReference>
<dbReference type="PANTHER" id="PTHR30344:SF1">
    <property type="entry name" value="6-PHOSPHOGLUCONOLACTONASE"/>
    <property type="match status" value="1"/>
</dbReference>
<keyword evidence="2" id="KW-0119">Carbohydrate metabolism</keyword>
<dbReference type="FunFam" id="2.130.10.10:FF:000306">
    <property type="entry name" value="3-carboxymuconate cyclase"/>
    <property type="match status" value="1"/>
</dbReference>
<dbReference type="GO" id="GO:0006006">
    <property type="term" value="P:glucose metabolic process"/>
    <property type="evidence" value="ECO:0007669"/>
    <property type="project" value="UniProtKB-KW"/>
</dbReference>
<evidence type="ECO:0000256" key="2">
    <source>
        <dbReference type="ARBA" id="ARBA00022526"/>
    </source>
</evidence>
<evidence type="ECO:0000313" key="3">
    <source>
        <dbReference type="EMBL" id="GEO06820.1"/>
    </source>
</evidence>
<name>A0A512B4E1_9BACT</name>
<dbReference type="AlphaFoldDB" id="A0A512B4E1"/>
<reference evidence="3 4" key="1">
    <citation type="submission" date="2019-07" db="EMBL/GenBank/DDBJ databases">
        <title>Whole genome shotgun sequence of Adhaeribacter aerolatus NBRC 106133.</title>
        <authorList>
            <person name="Hosoyama A."/>
            <person name="Uohara A."/>
            <person name="Ohji S."/>
            <person name="Ichikawa N."/>
        </authorList>
    </citation>
    <scope>NUCLEOTIDE SEQUENCE [LARGE SCALE GENOMIC DNA]</scope>
    <source>
        <strain evidence="3 4">NBRC 106133</strain>
    </source>
</reference>
<comment type="caution">
    <text evidence="3">The sequence shown here is derived from an EMBL/GenBank/DDBJ whole genome shotgun (WGS) entry which is preliminary data.</text>
</comment>